<keyword evidence="3" id="KW-1185">Reference proteome</keyword>
<evidence type="ECO:0000313" key="2">
    <source>
        <dbReference type="EMBL" id="QAA22326.1"/>
    </source>
</evidence>
<evidence type="ECO:0000313" key="1">
    <source>
        <dbReference type="EMBL" id="BBN98641.1"/>
    </source>
</evidence>
<reference evidence="2 3" key="1">
    <citation type="submission" date="2018-01" db="EMBL/GenBank/DDBJ databases">
        <title>Complete genome sequencing of Sporolactobacillus terrae DLG3.</title>
        <authorList>
            <person name="Nam Y.-D."/>
            <person name="Kang J."/>
            <person name="Chung W.-H."/>
        </authorList>
    </citation>
    <scope>NUCLEOTIDE SEQUENCE [LARGE SCALE GENOMIC DNA]</scope>
    <source>
        <strain evidence="2 3">DLG3</strain>
    </source>
</reference>
<organism evidence="1 4">
    <name type="scientific">Sporolactobacillus terrae</name>
    <dbReference type="NCBI Taxonomy" id="269673"/>
    <lineage>
        <taxon>Bacteria</taxon>
        <taxon>Bacillati</taxon>
        <taxon>Bacillota</taxon>
        <taxon>Bacilli</taxon>
        <taxon>Bacillales</taxon>
        <taxon>Sporolactobacillaceae</taxon>
        <taxon>Sporolactobacillus</taxon>
    </lineage>
</organism>
<proteinExistence type="predicted"/>
<evidence type="ECO:0000313" key="3">
    <source>
        <dbReference type="Proteomes" id="UP000285882"/>
    </source>
</evidence>
<gene>
    <name evidence="2" type="ORF">C0674_06660</name>
    <name evidence="1" type="ORF">St703_13460</name>
</gene>
<name>A0A410D890_9BACL</name>
<protein>
    <submittedName>
        <fullName evidence="1">Uncharacterized protein</fullName>
    </submittedName>
</protein>
<evidence type="ECO:0000313" key="4">
    <source>
        <dbReference type="Proteomes" id="UP000326951"/>
    </source>
</evidence>
<dbReference type="EMBL" id="AP021853">
    <property type="protein sequence ID" value="BBN98641.1"/>
    <property type="molecule type" value="Genomic_DNA"/>
</dbReference>
<sequence length="59" mass="6628">MQDQRAKEGTLGNGVYAEALGLYFFSETDIIYVSGVFADGTDVTEAHNRTEENLDWRII</sequence>
<accession>A0A410D890</accession>
<reference evidence="1 4" key="2">
    <citation type="submission" date="2019-09" db="EMBL/GenBank/DDBJ databases">
        <title>Complete genome sequence of Sporolactobacillus terrae 70-3.</title>
        <authorList>
            <person name="Tanaka N."/>
            <person name="Shiwa Y."/>
            <person name="Fujita N."/>
            <person name="Tanasupawat S."/>
        </authorList>
    </citation>
    <scope>NUCLEOTIDE SEQUENCE [LARGE SCALE GENOMIC DNA]</scope>
    <source>
        <strain evidence="1 4">70-3</strain>
    </source>
</reference>
<dbReference type="Proteomes" id="UP000326951">
    <property type="component" value="Chromosome"/>
</dbReference>
<dbReference type="AlphaFoldDB" id="A0A410D890"/>
<dbReference type="Proteomes" id="UP000285882">
    <property type="component" value="Chromosome"/>
</dbReference>
<dbReference type="EMBL" id="CP025688">
    <property type="protein sequence ID" value="QAA22326.1"/>
    <property type="molecule type" value="Genomic_DNA"/>
</dbReference>